<evidence type="ECO:0000256" key="1">
    <source>
        <dbReference type="SAM" id="MobiDB-lite"/>
    </source>
</evidence>
<feature type="non-terminal residue" evidence="2">
    <location>
        <position position="1"/>
    </location>
</feature>
<dbReference type="EMBL" id="CAJVPV010034166">
    <property type="protein sequence ID" value="CAG8748377.1"/>
    <property type="molecule type" value="Genomic_DNA"/>
</dbReference>
<organism evidence="2 3">
    <name type="scientific">Acaulospora morrowiae</name>
    <dbReference type="NCBI Taxonomy" id="94023"/>
    <lineage>
        <taxon>Eukaryota</taxon>
        <taxon>Fungi</taxon>
        <taxon>Fungi incertae sedis</taxon>
        <taxon>Mucoromycota</taxon>
        <taxon>Glomeromycotina</taxon>
        <taxon>Glomeromycetes</taxon>
        <taxon>Diversisporales</taxon>
        <taxon>Acaulosporaceae</taxon>
        <taxon>Acaulospora</taxon>
    </lineage>
</organism>
<accession>A0A9N9IRH7</accession>
<gene>
    <name evidence="2" type="ORF">AMORRO_LOCUS15188</name>
</gene>
<feature type="region of interest" description="Disordered" evidence="1">
    <location>
        <begin position="78"/>
        <end position="104"/>
    </location>
</feature>
<dbReference type="OrthoDB" id="2425129at2759"/>
<protein>
    <submittedName>
        <fullName evidence="2">5379_t:CDS:1</fullName>
    </submittedName>
</protein>
<sequence>WDNHYELVHTLRVLQNLRRGLDDSLEVLEEFKKSHRRNTIIRFQSSTLKRYIGDAKSSPQKLTGKKSRIINPVVHHLYHDHDDSDDYGDPPSSSPSDPRQLFYD</sequence>
<dbReference type="AlphaFoldDB" id="A0A9N9IRH7"/>
<evidence type="ECO:0000313" key="2">
    <source>
        <dbReference type="EMBL" id="CAG8748377.1"/>
    </source>
</evidence>
<keyword evidence="3" id="KW-1185">Reference proteome</keyword>
<feature type="compositionally biased region" description="Low complexity" evidence="1">
    <location>
        <begin position="89"/>
        <end position="98"/>
    </location>
</feature>
<proteinExistence type="predicted"/>
<name>A0A9N9IRH7_9GLOM</name>
<comment type="caution">
    <text evidence="2">The sequence shown here is derived from an EMBL/GenBank/DDBJ whole genome shotgun (WGS) entry which is preliminary data.</text>
</comment>
<dbReference type="Proteomes" id="UP000789342">
    <property type="component" value="Unassembled WGS sequence"/>
</dbReference>
<evidence type="ECO:0000313" key="3">
    <source>
        <dbReference type="Proteomes" id="UP000789342"/>
    </source>
</evidence>
<reference evidence="2" key="1">
    <citation type="submission" date="2021-06" db="EMBL/GenBank/DDBJ databases">
        <authorList>
            <person name="Kallberg Y."/>
            <person name="Tangrot J."/>
            <person name="Rosling A."/>
        </authorList>
    </citation>
    <scope>NUCLEOTIDE SEQUENCE</scope>
    <source>
        <strain evidence="2">CL551</strain>
    </source>
</reference>